<dbReference type="OrthoDB" id="9816564at2"/>
<dbReference type="Proteomes" id="UP000182975">
    <property type="component" value="Unassembled WGS sequence"/>
</dbReference>
<evidence type="ECO:0008006" key="3">
    <source>
        <dbReference type="Google" id="ProtNLM"/>
    </source>
</evidence>
<sequence>MTRHFPRRPQFVIVSPRQSGGGAIVLHALAKYASELGYRARVFYPGERKYEPGRKAFFWRQQIVFTITDVARVALVKLFGEKPFLNNPLFKGYVNVSVRGVARKWLPRVTDDDVVVYSDNIVGNPLHATHVVRWLLYHYTYKDRPGVAYSESDVFYCYMQPFNDVDLNPQGRQLTTPYYDLGLYKQTNFGERTGTCYVVRKGADRPDLPESFDGIVVDDLSEAEKVRVFNECKYCVSYDMQTAYSTLASICGCISVVVPEPGKTYDDYYAEDYKMYGVAFGFDPEQLAYSERTRSDALAYYTARNEESRAQAQAFVEDCKELFFS</sequence>
<reference evidence="2" key="1">
    <citation type="submission" date="2016-10" db="EMBL/GenBank/DDBJ databases">
        <authorList>
            <person name="Varghese N."/>
        </authorList>
    </citation>
    <scope>NUCLEOTIDE SEQUENCE [LARGE SCALE GENOMIC DNA]</scope>
    <source>
        <strain evidence="2">DSM 21843</strain>
    </source>
</reference>
<accession>A0A172RWB4</accession>
<organism evidence="1 2">
    <name type="scientific">Denitrobacterium detoxificans</name>
    <dbReference type="NCBI Taxonomy" id="79604"/>
    <lineage>
        <taxon>Bacteria</taxon>
        <taxon>Bacillati</taxon>
        <taxon>Actinomycetota</taxon>
        <taxon>Coriobacteriia</taxon>
        <taxon>Eggerthellales</taxon>
        <taxon>Eggerthellaceae</taxon>
        <taxon>Denitrobacterium</taxon>
    </lineage>
</organism>
<dbReference type="AlphaFoldDB" id="A0A172RWB4"/>
<gene>
    <name evidence="1" type="ORF">SAMN02910314_01719</name>
</gene>
<proteinExistence type="predicted"/>
<evidence type="ECO:0000313" key="1">
    <source>
        <dbReference type="EMBL" id="SEO95174.1"/>
    </source>
</evidence>
<dbReference type="STRING" id="79604.AAY81_01385"/>
<name>A0A172RWB4_9ACTN</name>
<dbReference type="RefSeq" id="WP_066660495.1">
    <property type="nucleotide sequence ID" value="NZ_CP011402.1"/>
</dbReference>
<dbReference type="KEGG" id="ddt:AAY81_01385"/>
<evidence type="ECO:0000313" key="2">
    <source>
        <dbReference type="Proteomes" id="UP000182975"/>
    </source>
</evidence>
<keyword evidence="2" id="KW-1185">Reference proteome</keyword>
<dbReference type="EMBL" id="FOEC01000013">
    <property type="protein sequence ID" value="SEO95174.1"/>
    <property type="molecule type" value="Genomic_DNA"/>
</dbReference>
<protein>
    <recommendedName>
        <fullName evidence="3">WavQ</fullName>
    </recommendedName>
</protein>